<feature type="region of interest" description="Disordered" evidence="1">
    <location>
        <begin position="1"/>
        <end position="115"/>
    </location>
</feature>
<reference evidence="3 4" key="1">
    <citation type="journal article" date="2023" name="Sci. Data">
        <title>Genome assembly of the Korean intertidal mud-creeper Batillaria attramentaria.</title>
        <authorList>
            <person name="Patra A.K."/>
            <person name="Ho P.T."/>
            <person name="Jun S."/>
            <person name="Lee S.J."/>
            <person name="Kim Y."/>
            <person name="Won Y.J."/>
        </authorList>
    </citation>
    <scope>NUCLEOTIDE SEQUENCE [LARGE SCALE GENOMIC DNA]</scope>
    <source>
        <strain evidence="3">Wonlab-2016</strain>
    </source>
</reference>
<comment type="caution">
    <text evidence="3">The sequence shown here is derived from an EMBL/GenBank/DDBJ whole genome shotgun (WGS) entry which is preliminary data.</text>
</comment>
<dbReference type="PANTHER" id="PTHR46289">
    <property type="entry name" value="52 KDA REPRESSOR OF THE INHIBITOR OF THE PROTEIN KINASE-LIKE PROTEIN-RELATED"/>
    <property type="match status" value="1"/>
</dbReference>
<feature type="compositionally biased region" description="Basic and acidic residues" evidence="1">
    <location>
        <begin position="50"/>
        <end position="73"/>
    </location>
</feature>
<dbReference type="Pfam" id="PF05699">
    <property type="entry name" value="Dimer_Tnp_hAT"/>
    <property type="match status" value="1"/>
</dbReference>
<dbReference type="InterPro" id="IPR052958">
    <property type="entry name" value="IFN-induced_PKR_regulator"/>
</dbReference>
<evidence type="ECO:0000256" key="1">
    <source>
        <dbReference type="SAM" id="MobiDB-lite"/>
    </source>
</evidence>
<dbReference type="Proteomes" id="UP001519460">
    <property type="component" value="Unassembled WGS sequence"/>
</dbReference>
<dbReference type="InterPro" id="IPR008906">
    <property type="entry name" value="HATC_C_dom"/>
</dbReference>
<evidence type="ECO:0000259" key="2">
    <source>
        <dbReference type="Pfam" id="PF05699"/>
    </source>
</evidence>
<feature type="domain" description="HAT C-terminal dimerisation" evidence="2">
    <location>
        <begin position="162"/>
        <end position="226"/>
    </location>
</feature>
<evidence type="ECO:0000313" key="4">
    <source>
        <dbReference type="Proteomes" id="UP001519460"/>
    </source>
</evidence>
<keyword evidence="4" id="KW-1185">Reference proteome</keyword>
<protein>
    <recommendedName>
        <fullName evidence="2">HAT C-terminal dimerisation domain-containing protein</fullName>
    </recommendedName>
</protein>
<dbReference type="PANTHER" id="PTHR46289:SF16">
    <property type="entry name" value="52 KDA REPRESSOR OF THE INHIBITOR OF THE PROTEIN KINASE"/>
    <property type="match status" value="1"/>
</dbReference>
<dbReference type="AlphaFoldDB" id="A0ABD0KAL8"/>
<proteinExistence type="predicted"/>
<organism evidence="3 4">
    <name type="scientific">Batillaria attramentaria</name>
    <dbReference type="NCBI Taxonomy" id="370345"/>
    <lineage>
        <taxon>Eukaryota</taxon>
        <taxon>Metazoa</taxon>
        <taxon>Spiralia</taxon>
        <taxon>Lophotrochozoa</taxon>
        <taxon>Mollusca</taxon>
        <taxon>Gastropoda</taxon>
        <taxon>Caenogastropoda</taxon>
        <taxon>Sorbeoconcha</taxon>
        <taxon>Cerithioidea</taxon>
        <taxon>Batillariidae</taxon>
        <taxon>Batillaria</taxon>
    </lineage>
</organism>
<accession>A0ABD0KAL8</accession>
<evidence type="ECO:0000313" key="3">
    <source>
        <dbReference type="EMBL" id="KAK7484107.1"/>
    </source>
</evidence>
<dbReference type="EMBL" id="JACVVK020000215">
    <property type="protein sequence ID" value="KAK7484107.1"/>
    <property type="molecule type" value="Genomic_DNA"/>
</dbReference>
<gene>
    <name evidence="3" type="ORF">BaRGS_00024596</name>
</gene>
<dbReference type="SUPFAM" id="SSF53098">
    <property type="entry name" value="Ribonuclease H-like"/>
    <property type="match status" value="1"/>
</dbReference>
<name>A0ABD0KAL8_9CAEN</name>
<sequence>MPRKRPLTTADAAGTKKMTSFLTKPTPDTAEGDTSCEERKAGSGDIGDDSDQHEVSGSDVHTDRRDQSCDRSCDASTSSHGAKKRKATHVDNEENQTDSPHELTTDSDLDQSSQGDGIKSLTTLWETDFHNIHMIEPEFMRWCTKWSMEMKKEEPIIPSSLTEAIKTCNKALFPNLHQLMRLIMTLPITTSECERSVSRLRSLKNYLRSTMGAERFNGLALMQVHRQRPVDVMAAVNTFAMRFRTKMALRPKTLLNEDSTDE</sequence>
<dbReference type="InterPro" id="IPR012337">
    <property type="entry name" value="RNaseH-like_sf"/>
</dbReference>